<dbReference type="EMBL" id="JACOME010000006">
    <property type="protein sequence ID" value="MBC3847751.1"/>
    <property type="molecule type" value="Genomic_DNA"/>
</dbReference>
<protein>
    <submittedName>
        <fullName evidence="2">Class I SAM-dependent methyltransferase</fullName>
    </submittedName>
</protein>
<evidence type="ECO:0000313" key="3">
    <source>
        <dbReference type="Proteomes" id="UP000607435"/>
    </source>
</evidence>
<dbReference type="Gene3D" id="3.40.50.150">
    <property type="entry name" value="Vaccinia Virus protein VP39"/>
    <property type="match status" value="1"/>
</dbReference>
<organism evidence="2 3">
    <name type="scientific">Winogradskyella echinorum</name>
    <dbReference type="NCBI Taxonomy" id="538189"/>
    <lineage>
        <taxon>Bacteria</taxon>
        <taxon>Pseudomonadati</taxon>
        <taxon>Bacteroidota</taxon>
        <taxon>Flavobacteriia</taxon>
        <taxon>Flavobacteriales</taxon>
        <taxon>Flavobacteriaceae</taxon>
        <taxon>Winogradskyella</taxon>
    </lineage>
</organism>
<sequence>MNAKSKIVRGLAKVLGNTLVHLRPKKARQLAEDRITLVHKNKKYLSLQEKLMRYALIQKLEKIQDYDKIAELNREFWTNKGATEFFTEVENTFETDFLPNCTFVFNLLKKELLSVDIEFNTLVEIGTGNGKVLNYLSSEFPEIKRLVGIDLSLKQVEINRNKFKNSNTRIEFVASDAFDWIKEHGQSGTIFVTSRGVLEYFLEERLQDFLSHISQLGEIMFVAIEPNAANHNFETHPNTQLYGLEPSFSHNYPKLFKNAGFSLWHFSQKIWNNPTMNRTIIGAKNF</sequence>
<feature type="domain" description="Methyltransferase" evidence="1">
    <location>
        <begin position="123"/>
        <end position="215"/>
    </location>
</feature>
<proteinExistence type="predicted"/>
<evidence type="ECO:0000259" key="1">
    <source>
        <dbReference type="Pfam" id="PF13649"/>
    </source>
</evidence>
<dbReference type="InterPro" id="IPR029063">
    <property type="entry name" value="SAM-dependent_MTases_sf"/>
</dbReference>
<gene>
    <name evidence="2" type="ORF">H6H04_15240</name>
</gene>
<dbReference type="Proteomes" id="UP000607435">
    <property type="component" value="Unassembled WGS sequence"/>
</dbReference>
<keyword evidence="2" id="KW-0489">Methyltransferase</keyword>
<dbReference type="CDD" id="cd02440">
    <property type="entry name" value="AdoMet_MTases"/>
    <property type="match status" value="1"/>
</dbReference>
<name>A0ABR6Y4V7_9FLAO</name>
<evidence type="ECO:0000313" key="2">
    <source>
        <dbReference type="EMBL" id="MBC3847751.1"/>
    </source>
</evidence>
<reference evidence="2 3" key="1">
    <citation type="submission" date="2020-08" db="EMBL/GenBank/DDBJ databases">
        <title>Winogradskyella ouciana sp. nov., isolated from the hadal seawater of the Mariana Trench.</title>
        <authorList>
            <person name="He X."/>
        </authorList>
    </citation>
    <scope>NUCLEOTIDE SEQUENCE [LARGE SCALE GENOMIC DNA]</scope>
    <source>
        <strain evidence="2 3">KCTC 22026</strain>
    </source>
</reference>
<dbReference type="SUPFAM" id="SSF53335">
    <property type="entry name" value="S-adenosyl-L-methionine-dependent methyltransferases"/>
    <property type="match status" value="1"/>
</dbReference>
<dbReference type="Pfam" id="PF13649">
    <property type="entry name" value="Methyltransf_25"/>
    <property type="match status" value="1"/>
</dbReference>
<dbReference type="RefSeq" id="WP_186846855.1">
    <property type="nucleotide sequence ID" value="NZ_JACOME010000006.1"/>
</dbReference>
<keyword evidence="2" id="KW-0808">Transferase</keyword>
<comment type="caution">
    <text evidence="2">The sequence shown here is derived from an EMBL/GenBank/DDBJ whole genome shotgun (WGS) entry which is preliminary data.</text>
</comment>
<dbReference type="GO" id="GO:0008168">
    <property type="term" value="F:methyltransferase activity"/>
    <property type="evidence" value="ECO:0007669"/>
    <property type="project" value="UniProtKB-KW"/>
</dbReference>
<dbReference type="GO" id="GO:0032259">
    <property type="term" value="P:methylation"/>
    <property type="evidence" value="ECO:0007669"/>
    <property type="project" value="UniProtKB-KW"/>
</dbReference>
<keyword evidence="3" id="KW-1185">Reference proteome</keyword>
<dbReference type="InterPro" id="IPR041698">
    <property type="entry name" value="Methyltransf_25"/>
</dbReference>
<accession>A0ABR6Y4V7</accession>